<name>A0A382I750_9ZZZZ</name>
<accession>A0A382I750</accession>
<dbReference type="EMBL" id="UINC01065658">
    <property type="protein sequence ID" value="SVB95554.1"/>
    <property type="molecule type" value="Genomic_DNA"/>
</dbReference>
<sequence length="98" mass="11005">MLEIQCTQCKAFIARYRGSGELVWLYLDRVIKPASLAKLKSVPSKTDLPILICHECGRRLGTPAVREGGRLSYRMSKGSFKRKGVVKAMATRPHASWK</sequence>
<dbReference type="AlphaFoldDB" id="A0A382I750"/>
<proteinExistence type="predicted"/>
<evidence type="ECO:0000313" key="1">
    <source>
        <dbReference type="EMBL" id="SVB95554.1"/>
    </source>
</evidence>
<protein>
    <submittedName>
        <fullName evidence="1">Uncharacterized protein</fullName>
    </submittedName>
</protein>
<organism evidence="1">
    <name type="scientific">marine metagenome</name>
    <dbReference type="NCBI Taxonomy" id="408172"/>
    <lineage>
        <taxon>unclassified sequences</taxon>
        <taxon>metagenomes</taxon>
        <taxon>ecological metagenomes</taxon>
    </lineage>
</organism>
<reference evidence="1" key="1">
    <citation type="submission" date="2018-05" db="EMBL/GenBank/DDBJ databases">
        <authorList>
            <person name="Lanie J.A."/>
            <person name="Ng W.-L."/>
            <person name="Kazmierczak K.M."/>
            <person name="Andrzejewski T.M."/>
            <person name="Davidsen T.M."/>
            <person name="Wayne K.J."/>
            <person name="Tettelin H."/>
            <person name="Glass J.I."/>
            <person name="Rusch D."/>
            <person name="Podicherti R."/>
            <person name="Tsui H.-C.T."/>
            <person name="Winkler M.E."/>
        </authorList>
    </citation>
    <scope>NUCLEOTIDE SEQUENCE</scope>
</reference>
<gene>
    <name evidence="1" type="ORF">METZ01_LOCUS248408</name>
</gene>